<reference evidence="1 2" key="1">
    <citation type="submission" date="2012-05" db="EMBL/GenBank/DDBJ databases">
        <title>Recombination and specialization in a pathogen metapopulation.</title>
        <authorList>
            <person name="Gardiner A."/>
            <person name="Kemen E."/>
            <person name="Schultz-Larsen T."/>
            <person name="MacLean D."/>
            <person name="Van Oosterhout C."/>
            <person name="Jones J.D.G."/>
        </authorList>
    </citation>
    <scope>NUCLEOTIDE SEQUENCE [LARGE SCALE GENOMIC DNA]</scope>
    <source>
        <strain evidence="1 2">Ac Nc2</strain>
    </source>
</reference>
<name>A0A024GV50_9STRA</name>
<sequence length="170" mass="19620">MSQNTNWRGRKRTYLIDENTSSRSSGSSSTDQASPANDSTEILTIVYWTFLALSNCVLIVKMNVFRLNLVTPSLVTSSNCMVQKELNGERYNVRVIQRVWSYLIIDRMGFHSWIRIGCFRMAQTKVLRLNFVDVACVGPVTESRATSHRRVPRALRIKNYLRFRQAVLPR</sequence>
<evidence type="ECO:0000313" key="2">
    <source>
        <dbReference type="Proteomes" id="UP000053237"/>
    </source>
</evidence>
<accession>A0A024GV50</accession>
<comment type="caution">
    <text evidence="1">The sequence shown here is derived from an EMBL/GenBank/DDBJ whole genome shotgun (WGS) entry which is preliminary data.</text>
</comment>
<gene>
    <name evidence="1" type="ORF">BN9_121950</name>
</gene>
<dbReference type="EMBL" id="CAIX01000502">
    <property type="protein sequence ID" value="CCI50443.1"/>
    <property type="molecule type" value="Genomic_DNA"/>
</dbReference>
<dbReference type="Proteomes" id="UP000053237">
    <property type="component" value="Unassembled WGS sequence"/>
</dbReference>
<evidence type="ECO:0000313" key="1">
    <source>
        <dbReference type="EMBL" id="CCI50443.1"/>
    </source>
</evidence>
<keyword evidence="2" id="KW-1185">Reference proteome</keyword>
<dbReference type="InParanoid" id="A0A024GV50"/>
<dbReference type="AlphaFoldDB" id="A0A024GV50"/>
<proteinExistence type="predicted"/>
<organism evidence="1 2">
    <name type="scientific">Albugo candida</name>
    <dbReference type="NCBI Taxonomy" id="65357"/>
    <lineage>
        <taxon>Eukaryota</taxon>
        <taxon>Sar</taxon>
        <taxon>Stramenopiles</taxon>
        <taxon>Oomycota</taxon>
        <taxon>Peronosporomycetes</taxon>
        <taxon>Albuginales</taxon>
        <taxon>Albuginaceae</taxon>
        <taxon>Albugo</taxon>
    </lineage>
</organism>
<protein>
    <submittedName>
        <fullName evidence="1">Uncharacterized protein</fullName>
    </submittedName>
</protein>